<dbReference type="GO" id="GO:0032259">
    <property type="term" value="P:methylation"/>
    <property type="evidence" value="ECO:0007669"/>
    <property type="project" value="UniProtKB-KW"/>
</dbReference>
<sequence length="258" mass="28659">MPARRHLNGSRPFDRGVLEGWAASPRGQRLLALEATELRRLLPDVFGRHVLQIGSWLGGNALIDSAETLHRAVLGTVVGDSAAAVIDPEHLPLPARSVDAVILPHTIEFCASPHNVLREATRVLNDRGRLFLFGFSPWGLPAWRERLGWRARNFPPGARFYGANRVADWLQLLDFDIADVRRFGTGFPWLAPRSSTHPWRPGDLLAPFTDNYLIVARRRVLPINLIGKTQRAQIKPLVGVPATASVQRQGVDEPKPTP</sequence>
<accession>A0A969W9R3</accession>
<name>A0A969W9R3_9GAMM</name>
<feature type="domain" description="Methyltransferase type 11" evidence="1">
    <location>
        <begin position="84"/>
        <end position="132"/>
    </location>
</feature>
<reference evidence="2" key="1">
    <citation type="submission" date="2020-03" db="EMBL/GenBank/DDBJ databases">
        <title>Solimonas marina sp. nov., isolated from deep seawater of the Pacific Ocean.</title>
        <authorList>
            <person name="Liu X."/>
            <person name="Lai Q."/>
            <person name="Sun F."/>
            <person name="Gai Y."/>
            <person name="Li G."/>
            <person name="Shao Z."/>
        </authorList>
    </citation>
    <scope>NUCLEOTIDE SEQUENCE</scope>
    <source>
        <strain evidence="2">C16B3</strain>
    </source>
</reference>
<dbReference type="InterPro" id="IPR029063">
    <property type="entry name" value="SAM-dependent_MTases_sf"/>
</dbReference>
<dbReference type="Gene3D" id="3.40.50.150">
    <property type="entry name" value="Vaccinia Virus protein VP39"/>
    <property type="match status" value="1"/>
</dbReference>
<keyword evidence="2" id="KW-0489">Methyltransferase</keyword>
<dbReference type="AlphaFoldDB" id="A0A969W9R3"/>
<keyword evidence="3" id="KW-1185">Reference proteome</keyword>
<comment type="caution">
    <text evidence="2">The sequence shown here is derived from an EMBL/GenBank/DDBJ whole genome shotgun (WGS) entry which is preliminary data.</text>
</comment>
<organism evidence="2 3">
    <name type="scientific">Solimonas marina</name>
    <dbReference type="NCBI Taxonomy" id="2714601"/>
    <lineage>
        <taxon>Bacteria</taxon>
        <taxon>Pseudomonadati</taxon>
        <taxon>Pseudomonadota</taxon>
        <taxon>Gammaproteobacteria</taxon>
        <taxon>Nevskiales</taxon>
        <taxon>Nevskiaceae</taxon>
        <taxon>Solimonas</taxon>
    </lineage>
</organism>
<protein>
    <submittedName>
        <fullName evidence="2">Class I SAM-dependent methyltransferase</fullName>
    </submittedName>
</protein>
<dbReference type="GO" id="GO:0008757">
    <property type="term" value="F:S-adenosylmethionine-dependent methyltransferase activity"/>
    <property type="evidence" value="ECO:0007669"/>
    <property type="project" value="InterPro"/>
</dbReference>
<keyword evidence="2" id="KW-0808">Transferase</keyword>
<dbReference type="InterPro" id="IPR013216">
    <property type="entry name" value="Methyltransf_11"/>
</dbReference>
<gene>
    <name evidence="2" type="ORF">G7Y82_13680</name>
</gene>
<dbReference type="SUPFAM" id="SSF53335">
    <property type="entry name" value="S-adenosyl-L-methionine-dependent methyltransferases"/>
    <property type="match status" value="1"/>
</dbReference>
<proteinExistence type="predicted"/>
<evidence type="ECO:0000313" key="2">
    <source>
        <dbReference type="EMBL" id="NKF23366.1"/>
    </source>
</evidence>
<dbReference type="Pfam" id="PF08241">
    <property type="entry name" value="Methyltransf_11"/>
    <property type="match status" value="1"/>
</dbReference>
<evidence type="ECO:0000313" key="3">
    <source>
        <dbReference type="Proteomes" id="UP000653472"/>
    </source>
</evidence>
<evidence type="ECO:0000259" key="1">
    <source>
        <dbReference type="Pfam" id="PF08241"/>
    </source>
</evidence>
<dbReference type="Proteomes" id="UP000653472">
    <property type="component" value="Unassembled WGS sequence"/>
</dbReference>
<dbReference type="RefSeq" id="WP_168148683.1">
    <property type="nucleotide sequence ID" value="NZ_JAAVXB010000007.1"/>
</dbReference>
<dbReference type="EMBL" id="JAAVXB010000007">
    <property type="protein sequence ID" value="NKF23366.1"/>
    <property type="molecule type" value="Genomic_DNA"/>
</dbReference>